<gene>
    <name evidence="2" type="ORF">M404DRAFT_29699</name>
</gene>
<dbReference type="HOGENOM" id="CLU_973577_0_0_1"/>
<reference evidence="3" key="2">
    <citation type="submission" date="2015-01" db="EMBL/GenBank/DDBJ databases">
        <title>Evolutionary Origins and Diversification of the Mycorrhizal Mutualists.</title>
        <authorList>
            <consortium name="DOE Joint Genome Institute"/>
            <consortium name="Mycorrhizal Genomics Consortium"/>
            <person name="Kohler A."/>
            <person name="Kuo A."/>
            <person name="Nagy L.G."/>
            <person name="Floudas D."/>
            <person name="Copeland A."/>
            <person name="Barry K.W."/>
            <person name="Cichocki N."/>
            <person name="Veneault-Fourrey C."/>
            <person name="LaButti K."/>
            <person name="Lindquist E.A."/>
            <person name="Lipzen A."/>
            <person name="Lundell T."/>
            <person name="Morin E."/>
            <person name="Murat C."/>
            <person name="Riley R."/>
            <person name="Ohm R."/>
            <person name="Sun H."/>
            <person name="Tunlid A."/>
            <person name="Henrissat B."/>
            <person name="Grigoriev I.V."/>
            <person name="Hibbett D.S."/>
            <person name="Martin F."/>
        </authorList>
    </citation>
    <scope>NUCLEOTIDE SEQUENCE [LARGE SCALE GENOMIC DNA]</scope>
    <source>
        <strain evidence="3">Marx 270</strain>
    </source>
</reference>
<evidence type="ECO:0000313" key="2">
    <source>
        <dbReference type="EMBL" id="KIO00324.1"/>
    </source>
</evidence>
<proteinExistence type="predicted"/>
<keyword evidence="3" id="KW-1185">Reference proteome</keyword>
<dbReference type="OrthoDB" id="2679880at2759"/>
<feature type="region of interest" description="Disordered" evidence="1">
    <location>
        <begin position="1"/>
        <end position="20"/>
    </location>
</feature>
<dbReference type="Proteomes" id="UP000054217">
    <property type="component" value="Unassembled WGS sequence"/>
</dbReference>
<dbReference type="STRING" id="870435.A0A0C3NYZ6"/>
<name>A0A0C3NYZ6_PISTI</name>
<sequence>MQVLTGHFLPDDAPPPLRIQGSPDDWAPYYNQLEFKLAEFLFKHAEMPVNQIDMLLEIWAALLLELGSNPLFTNHTDNETDHDVSNNQDCEDGTDEPTANFEEDTGNMDDSPIFMRMNSNLLIIECTCARNMKDLATELNIPQLLDILRHFLQSQLQHDDCDPEDVPLDECPFYDGSVCVYNSASSMFYAPSDYLGTEYPCVIIRWFDHVGDGPDTNTGMWIVRTRNAQDVAIIHIDTIYHAAQLIPIYASHQIDPESVKPNKSYDKFYYYYVNRFADHHVFEIAS</sequence>
<organism evidence="2 3">
    <name type="scientific">Pisolithus tinctorius Marx 270</name>
    <dbReference type="NCBI Taxonomy" id="870435"/>
    <lineage>
        <taxon>Eukaryota</taxon>
        <taxon>Fungi</taxon>
        <taxon>Dikarya</taxon>
        <taxon>Basidiomycota</taxon>
        <taxon>Agaricomycotina</taxon>
        <taxon>Agaricomycetes</taxon>
        <taxon>Agaricomycetidae</taxon>
        <taxon>Boletales</taxon>
        <taxon>Sclerodermatineae</taxon>
        <taxon>Pisolithaceae</taxon>
        <taxon>Pisolithus</taxon>
    </lineage>
</organism>
<evidence type="ECO:0000256" key="1">
    <source>
        <dbReference type="SAM" id="MobiDB-lite"/>
    </source>
</evidence>
<reference evidence="2 3" key="1">
    <citation type="submission" date="2014-04" db="EMBL/GenBank/DDBJ databases">
        <authorList>
            <consortium name="DOE Joint Genome Institute"/>
            <person name="Kuo A."/>
            <person name="Kohler A."/>
            <person name="Costa M.D."/>
            <person name="Nagy L.G."/>
            <person name="Floudas D."/>
            <person name="Copeland A."/>
            <person name="Barry K.W."/>
            <person name="Cichocki N."/>
            <person name="Veneault-Fourrey C."/>
            <person name="LaButti K."/>
            <person name="Lindquist E.A."/>
            <person name="Lipzen A."/>
            <person name="Lundell T."/>
            <person name="Morin E."/>
            <person name="Murat C."/>
            <person name="Sun H."/>
            <person name="Tunlid A."/>
            <person name="Henrissat B."/>
            <person name="Grigoriev I.V."/>
            <person name="Hibbett D.S."/>
            <person name="Martin F."/>
            <person name="Nordberg H.P."/>
            <person name="Cantor M.N."/>
            <person name="Hua S.X."/>
        </authorList>
    </citation>
    <scope>NUCLEOTIDE SEQUENCE [LARGE SCALE GENOMIC DNA]</scope>
    <source>
        <strain evidence="2 3">Marx 270</strain>
    </source>
</reference>
<dbReference type="AlphaFoldDB" id="A0A0C3NYZ6"/>
<dbReference type="EMBL" id="KN831997">
    <property type="protein sequence ID" value="KIO00324.1"/>
    <property type="molecule type" value="Genomic_DNA"/>
</dbReference>
<evidence type="ECO:0000313" key="3">
    <source>
        <dbReference type="Proteomes" id="UP000054217"/>
    </source>
</evidence>
<accession>A0A0C3NYZ6</accession>
<dbReference type="InParanoid" id="A0A0C3NYZ6"/>
<protein>
    <submittedName>
        <fullName evidence="2">Uncharacterized protein</fullName>
    </submittedName>
</protein>
<feature type="region of interest" description="Disordered" evidence="1">
    <location>
        <begin position="75"/>
        <end position="97"/>
    </location>
</feature>